<keyword evidence="5" id="KW-1185">Reference proteome</keyword>
<dbReference type="InterPro" id="IPR036770">
    <property type="entry name" value="Ankyrin_rpt-contain_sf"/>
</dbReference>
<evidence type="ECO:0000256" key="2">
    <source>
        <dbReference type="ARBA" id="ARBA00023043"/>
    </source>
</evidence>
<dbReference type="SMART" id="SM00248">
    <property type="entry name" value="ANK"/>
    <property type="match status" value="8"/>
</dbReference>
<dbReference type="SUPFAM" id="SSF48403">
    <property type="entry name" value="Ankyrin repeat"/>
    <property type="match status" value="2"/>
</dbReference>
<dbReference type="PANTHER" id="PTHR24161:SF124">
    <property type="entry name" value="TRANSIENT RECEPTOR POTENTIAL CHANNEL PYREXIA"/>
    <property type="match status" value="1"/>
</dbReference>
<dbReference type="Pfam" id="PF12796">
    <property type="entry name" value="Ank_2"/>
    <property type="match status" value="2"/>
</dbReference>
<keyword evidence="1" id="KW-0677">Repeat</keyword>
<dbReference type="VEuPathDB" id="FungiDB:ASPGLDRAFT_24295"/>
<dbReference type="PROSITE" id="PS50297">
    <property type="entry name" value="ANK_REP_REGION"/>
    <property type="match status" value="2"/>
</dbReference>
<dbReference type="AlphaFoldDB" id="A0A1L9VQJ0"/>
<dbReference type="OrthoDB" id="341259at2759"/>
<proteinExistence type="predicted"/>
<sequence length="496" mass="56674">MESLMALPTEAPRLIIYATLPEYWNDAQSASWLNIKRICNKYYPSKIRKPNINHIEQKDSKIYTPVESLNNSKQMVSAYHPACSYIQAACELYLSHERMSRACWEISKLRKKQGTTPVFPSKLSLAAYLGDETAVVFLVAQGADVNANDEWLGPPLNAAVYGGHLFIVQFLLSHKADIKFRVYQGSPLTIAAHKTNEWCDYFLKMTKLTRTERKRIQPRMLSHPNRALILQLSLDRLQDDNIHKYHPMARSMLHWAAEFGRVSAAELYTWPPSTATHAIVRLLLQRHDIKPNLRYSGQTPLHAAIFYGHVSIVQLLLEHKAVGRNAKDGYHRTPLSAAIWRGRAKIACLILQQPGIDITWIDCQGRTAASYAAQRGYLGILRALYKRDGTVLDNVDKHGRTLLIWTARNGYAQTVRFNLEHRGSVLNRQDKFGYTELIMVVRKGRLAVVRVLLGFGAGVRLRDKDERTALWFARESKYRNRDIEKVLEETMGLNPE</sequence>
<protein>
    <submittedName>
        <fullName evidence="4">Uncharacterized protein</fullName>
    </submittedName>
</protein>
<feature type="repeat" description="ANK" evidence="3">
    <location>
        <begin position="432"/>
        <end position="464"/>
    </location>
</feature>
<dbReference type="Proteomes" id="UP000184300">
    <property type="component" value="Unassembled WGS sequence"/>
</dbReference>
<dbReference type="STRING" id="1160497.A0A1L9VQJ0"/>
<reference evidence="5" key="1">
    <citation type="journal article" date="2017" name="Genome Biol.">
        <title>Comparative genomics reveals high biological diversity and specific adaptations in the industrially and medically important fungal genus Aspergillus.</title>
        <authorList>
            <person name="de Vries R.P."/>
            <person name="Riley R."/>
            <person name="Wiebenga A."/>
            <person name="Aguilar-Osorio G."/>
            <person name="Amillis S."/>
            <person name="Uchima C.A."/>
            <person name="Anderluh G."/>
            <person name="Asadollahi M."/>
            <person name="Askin M."/>
            <person name="Barry K."/>
            <person name="Battaglia E."/>
            <person name="Bayram O."/>
            <person name="Benocci T."/>
            <person name="Braus-Stromeyer S.A."/>
            <person name="Caldana C."/>
            <person name="Canovas D."/>
            <person name="Cerqueira G.C."/>
            <person name="Chen F."/>
            <person name="Chen W."/>
            <person name="Choi C."/>
            <person name="Clum A."/>
            <person name="Dos Santos R.A."/>
            <person name="Damasio A.R."/>
            <person name="Diallinas G."/>
            <person name="Emri T."/>
            <person name="Fekete E."/>
            <person name="Flipphi M."/>
            <person name="Freyberg S."/>
            <person name="Gallo A."/>
            <person name="Gournas C."/>
            <person name="Habgood R."/>
            <person name="Hainaut M."/>
            <person name="Harispe M.L."/>
            <person name="Henrissat B."/>
            <person name="Hilden K.S."/>
            <person name="Hope R."/>
            <person name="Hossain A."/>
            <person name="Karabika E."/>
            <person name="Karaffa L."/>
            <person name="Karanyi Z."/>
            <person name="Krasevec N."/>
            <person name="Kuo A."/>
            <person name="Kusch H."/>
            <person name="LaButti K."/>
            <person name="Lagendijk E.L."/>
            <person name="Lapidus A."/>
            <person name="Levasseur A."/>
            <person name="Lindquist E."/>
            <person name="Lipzen A."/>
            <person name="Logrieco A.F."/>
            <person name="MacCabe A."/>
            <person name="Maekelae M.R."/>
            <person name="Malavazi I."/>
            <person name="Melin P."/>
            <person name="Meyer V."/>
            <person name="Mielnichuk N."/>
            <person name="Miskei M."/>
            <person name="Molnar A.P."/>
            <person name="Mule G."/>
            <person name="Ngan C.Y."/>
            <person name="Orejas M."/>
            <person name="Orosz E."/>
            <person name="Ouedraogo J.P."/>
            <person name="Overkamp K.M."/>
            <person name="Park H.-S."/>
            <person name="Perrone G."/>
            <person name="Piumi F."/>
            <person name="Punt P.J."/>
            <person name="Ram A.F."/>
            <person name="Ramon A."/>
            <person name="Rauscher S."/>
            <person name="Record E."/>
            <person name="Riano-Pachon D.M."/>
            <person name="Robert V."/>
            <person name="Roehrig J."/>
            <person name="Ruller R."/>
            <person name="Salamov A."/>
            <person name="Salih N.S."/>
            <person name="Samson R.A."/>
            <person name="Sandor E."/>
            <person name="Sanguinetti M."/>
            <person name="Schuetze T."/>
            <person name="Sepcic K."/>
            <person name="Shelest E."/>
            <person name="Sherlock G."/>
            <person name="Sophianopoulou V."/>
            <person name="Squina F.M."/>
            <person name="Sun H."/>
            <person name="Susca A."/>
            <person name="Todd R.B."/>
            <person name="Tsang A."/>
            <person name="Unkles S.E."/>
            <person name="van de Wiele N."/>
            <person name="van Rossen-Uffink D."/>
            <person name="Oliveira J.V."/>
            <person name="Vesth T.C."/>
            <person name="Visser J."/>
            <person name="Yu J.-H."/>
            <person name="Zhou M."/>
            <person name="Andersen M.R."/>
            <person name="Archer D.B."/>
            <person name="Baker S.E."/>
            <person name="Benoit I."/>
            <person name="Brakhage A.A."/>
            <person name="Braus G.H."/>
            <person name="Fischer R."/>
            <person name="Frisvad J.C."/>
            <person name="Goldman G.H."/>
            <person name="Houbraken J."/>
            <person name="Oakley B."/>
            <person name="Pocsi I."/>
            <person name="Scazzocchio C."/>
            <person name="Seiboth B."/>
            <person name="vanKuyk P.A."/>
            <person name="Wortman J."/>
            <person name="Dyer P.S."/>
            <person name="Grigoriev I.V."/>
        </authorList>
    </citation>
    <scope>NUCLEOTIDE SEQUENCE [LARGE SCALE GENOMIC DNA]</scope>
    <source>
        <strain evidence="5">CBS 516.65</strain>
    </source>
</reference>
<dbReference type="InterPro" id="IPR002110">
    <property type="entry name" value="Ankyrin_rpt"/>
</dbReference>
<dbReference type="RefSeq" id="XP_022402844.1">
    <property type="nucleotide sequence ID" value="XM_022543375.1"/>
</dbReference>
<feature type="repeat" description="ANK" evidence="3">
    <location>
        <begin position="296"/>
        <end position="321"/>
    </location>
</feature>
<evidence type="ECO:0000256" key="1">
    <source>
        <dbReference type="ARBA" id="ARBA00022737"/>
    </source>
</evidence>
<dbReference type="PANTHER" id="PTHR24161">
    <property type="entry name" value="ANK_REP_REGION DOMAIN-CONTAINING PROTEIN-RELATED"/>
    <property type="match status" value="1"/>
</dbReference>
<evidence type="ECO:0000313" key="4">
    <source>
        <dbReference type="EMBL" id="OJJ86150.1"/>
    </source>
</evidence>
<feature type="repeat" description="ANK" evidence="3">
    <location>
        <begin position="121"/>
        <end position="150"/>
    </location>
</feature>
<evidence type="ECO:0000256" key="3">
    <source>
        <dbReference type="PROSITE-ProRule" id="PRU00023"/>
    </source>
</evidence>
<organism evidence="4 5">
    <name type="scientific">Aspergillus glaucus CBS 516.65</name>
    <dbReference type="NCBI Taxonomy" id="1160497"/>
    <lineage>
        <taxon>Eukaryota</taxon>
        <taxon>Fungi</taxon>
        <taxon>Dikarya</taxon>
        <taxon>Ascomycota</taxon>
        <taxon>Pezizomycotina</taxon>
        <taxon>Eurotiomycetes</taxon>
        <taxon>Eurotiomycetidae</taxon>
        <taxon>Eurotiales</taxon>
        <taxon>Aspergillaceae</taxon>
        <taxon>Aspergillus</taxon>
        <taxon>Aspergillus subgen. Aspergillus</taxon>
    </lineage>
</organism>
<name>A0A1L9VQJ0_ASPGL</name>
<dbReference type="PROSITE" id="PS50088">
    <property type="entry name" value="ANK_REPEAT"/>
    <property type="match status" value="3"/>
</dbReference>
<dbReference type="PRINTS" id="PR01415">
    <property type="entry name" value="ANKYRIN"/>
</dbReference>
<dbReference type="Gene3D" id="1.25.40.20">
    <property type="entry name" value="Ankyrin repeat-containing domain"/>
    <property type="match status" value="3"/>
</dbReference>
<dbReference type="GeneID" id="34459636"/>
<gene>
    <name evidence="4" type="ORF">ASPGLDRAFT_24295</name>
</gene>
<dbReference type="EMBL" id="KV878893">
    <property type="protein sequence ID" value="OJJ86150.1"/>
    <property type="molecule type" value="Genomic_DNA"/>
</dbReference>
<evidence type="ECO:0000313" key="5">
    <source>
        <dbReference type="Proteomes" id="UP000184300"/>
    </source>
</evidence>
<accession>A0A1L9VQJ0</accession>
<keyword evidence="2 3" id="KW-0040">ANK repeat</keyword>